<dbReference type="InterPro" id="IPR036188">
    <property type="entry name" value="FAD/NAD-bd_sf"/>
</dbReference>
<dbReference type="STRING" id="249408.BOO71_0008230"/>
<dbReference type="InterPro" id="IPR045170">
    <property type="entry name" value="MTOX"/>
</dbReference>
<comment type="caution">
    <text evidence="6">The sequence shown here is derived from an EMBL/GenBank/DDBJ whole genome shotgun (WGS) entry which is preliminary data.</text>
</comment>
<evidence type="ECO:0000313" key="7">
    <source>
        <dbReference type="Proteomes" id="UP000186607"/>
    </source>
</evidence>
<dbReference type="Pfam" id="PF01266">
    <property type="entry name" value="DAO"/>
    <property type="match status" value="1"/>
</dbReference>
<evidence type="ECO:0000256" key="3">
    <source>
        <dbReference type="ARBA" id="ARBA00022827"/>
    </source>
</evidence>
<dbReference type="AlphaFoldDB" id="A0A1U7NXD9"/>
<dbReference type="SUPFAM" id="SSF51905">
    <property type="entry name" value="FAD/NAD(P)-binding domain"/>
    <property type="match status" value="1"/>
</dbReference>
<comment type="cofactor">
    <cofactor evidence="1">
        <name>FAD</name>
        <dbReference type="ChEBI" id="CHEBI:57692"/>
    </cofactor>
</comment>
<dbReference type="InterPro" id="IPR006076">
    <property type="entry name" value="FAD-dep_OxRdtase"/>
</dbReference>
<evidence type="ECO:0000313" key="6">
    <source>
        <dbReference type="EMBL" id="OLV17570.1"/>
    </source>
</evidence>
<dbReference type="NCBIfam" id="NF008425">
    <property type="entry name" value="PRK11259.1"/>
    <property type="match status" value="1"/>
</dbReference>
<reference evidence="6 7" key="1">
    <citation type="submission" date="2017-01" db="EMBL/GenBank/DDBJ databases">
        <title>Genome Analysis of Deinococcus marmoris KOPRI26562.</title>
        <authorList>
            <person name="Kim J.H."/>
            <person name="Oh H.-M."/>
        </authorList>
    </citation>
    <scope>NUCLEOTIDE SEQUENCE [LARGE SCALE GENOMIC DNA]</scope>
    <source>
        <strain evidence="6 7">KOPRI26562</strain>
    </source>
</reference>
<dbReference type="Gene3D" id="3.50.50.60">
    <property type="entry name" value="FAD/NAD(P)-binding domain"/>
    <property type="match status" value="1"/>
</dbReference>
<organism evidence="6 7">
    <name type="scientific">Deinococcus marmoris</name>
    <dbReference type="NCBI Taxonomy" id="249408"/>
    <lineage>
        <taxon>Bacteria</taxon>
        <taxon>Thermotogati</taxon>
        <taxon>Deinococcota</taxon>
        <taxon>Deinococci</taxon>
        <taxon>Deinococcales</taxon>
        <taxon>Deinococcaceae</taxon>
        <taxon>Deinococcus</taxon>
    </lineage>
</organism>
<keyword evidence="2" id="KW-0285">Flavoprotein</keyword>
<dbReference type="Gene3D" id="3.30.9.10">
    <property type="entry name" value="D-Amino Acid Oxidase, subunit A, domain 2"/>
    <property type="match status" value="1"/>
</dbReference>
<dbReference type="PANTHER" id="PTHR10961">
    <property type="entry name" value="PEROXISOMAL SARCOSINE OXIDASE"/>
    <property type="match status" value="1"/>
</dbReference>
<evidence type="ECO:0000259" key="5">
    <source>
        <dbReference type="Pfam" id="PF01266"/>
    </source>
</evidence>
<name>A0A1U7NXD9_9DEIO</name>
<dbReference type="GO" id="GO:0050660">
    <property type="term" value="F:flavin adenine dinucleotide binding"/>
    <property type="evidence" value="ECO:0007669"/>
    <property type="project" value="InterPro"/>
</dbReference>
<evidence type="ECO:0000256" key="4">
    <source>
        <dbReference type="ARBA" id="ARBA00023002"/>
    </source>
</evidence>
<dbReference type="eggNOG" id="COG0665">
    <property type="taxonomic scope" value="Bacteria"/>
</dbReference>
<accession>A0A1U7NXD9</accession>
<evidence type="ECO:0000256" key="2">
    <source>
        <dbReference type="ARBA" id="ARBA00022630"/>
    </source>
</evidence>
<protein>
    <submittedName>
        <fullName evidence="6">Sarcosine oxidase</fullName>
    </submittedName>
</protein>
<dbReference type="GO" id="GO:0008115">
    <property type="term" value="F:sarcosine oxidase activity"/>
    <property type="evidence" value="ECO:0007669"/>
    <property type="project" value="TreeGrafter"/>
</dbReference>
<dbReference type="RefSeq" id="WP_075833442.1">
    <property type="nucleotide sequence ID" value="NZ_MSTI01000093.1"/>
</dbReference>
<dbReference type="EMBL" id="MSTI01000093">
    <property type="protein sequence ID" value="OLV17570.1"/>
    <property type="molecule type" value="Genomic_DNA"/>
</dbReference>
<dbReference type="PANTHER" id="PTHR10961:SF7">
    <property type="entry name" value="FAD DEPENDENT OXIDOREDUCTASE DOMAIN-CONTAINING PROTEIN"/>
    <property type="match status" value="1"/>
</dbReference>
<dbReference type="SUPFAM" id="SSF54373">
    <property type="entry name" value="FAD-linked reductases, C-terminal domain"/>
    <property type="match status" value="1"/>
</dbReference>
<feature type="domain" description="FAD dependent oxidoreductase" evidence="5">
    <location>
        <begin position="6"/>
        <end position="355"/>
    </location>
</feature>
<keyword evidence="3" id="KW-0274">FAD</keyword>
<gene>
    <name evidence="6" type="ORF">BOO71_0008230</name>
</gene>
<keyword evidence="4" id="KW-0560">Oxidoreductase</keyword>
<proteinExistence type="predicted"/>
<keyword evidence="7" id="KW-1185">Reference proteome</keyword>
<dbReference type="Proteomes" id="UP000186607">
    <property type="component" value="Unassembled WGS sequence"/>
</dbReference>
<dbReference type="OrthoDB" id="9794226at2"/>
<evidence type="ECO:0000256" key="1">
    <source>
        <dbReference type="ARBA" id="ARBA00001974"/>
    </source>
</evidence>
<sequence>MKTSYDTIIVGGGMAGIAGAHELARRGQQVLLLEQFEFGHERGSSAGPSRIFRLSQTVREYAPMAARALTLWKQFQTEYATQLYWPAGLLDLGDAYTPMLAEIQTHLREGGQDFEVFDAPALARRYPQWRPGDDWQAVYSPEAGILNPSLTLELLTAMARVLGATLLDRTPVLGVDLSDAAAPTVHTAHGSFSAGRLVVAAGAWLPGLVPELAPSLRVTQEQVVFFRPTQPEAFALGRFPLFIHHQMPEAYGFPLFHLPGVKIGLHTSGPQVDPDTRDGLPQPELTEMMRAFLEDHLPGAAGPVMQVKTCLYTTTRSGDFIYDTHPDSARVLLVSACSGVGFKFLPVHGEIIADWAAGQRHPLLTRRFGLAEAALPFASLG</sequence>